<reference evidence="3" key="2">
    <citation type="journal article" date="2022" name="Proc. Natl. Acad. Sci. U.S.A.">
        <title>Diploid-dominant life cycles characterize the early evolution of Fungi.</title>
        <authorList>
            <person name="Amses K.R."/>
            <person name="Simmons D.R."/>
            <person name="Longcore J.E."/>
            <person name="Mondo S.J."/>
            <person name="Seto K."/>
            <person name="Jeronimo G.H."/>
            <person name="Bonds A.E."/>
            <person name="Quandt C.A."/>
            <person name="Davis W.J."/>
            <person name="Chang Y."/>
            <person name="Federici B.A."/>
            <person name="Kuo A."/>
            <person name="LaButti K."/>
            <person name="Pangilinan J."/>
            <person name="Andreopoulos W."/>
            <person name="Tritt A."/>
            <person name="Riley R."/>
            <person name="Hundley H."/>
            <person name="Johnson J."/>
            <person name="Lipzen A."/>
            <person name="Barry K."/>
            <person name="Lang B.F."/>
            <person name="Cuomo C.A."/>
            <person name="Buchler N.E."/>
            <person name="Grigoriev I.V."/>
            <person name="Spatafora J.W."/>
            <person name="Stajich J.E."/>
            <person name="James T.Y."/>
        </authorList>
    </citation>
    <scope>NUCLEOTIDE SEQUENCE</scope>
    <source>
        <strain evidence="3">AG</strain>
    </source>
</reference>
<gene>
    <name evidence="3" type="ORF">K450DRAFT_143191</name>
</gene>
<dbReference type="EMBL" id="MU620979">
    <property type="protein sequence ID" value="KAI8575493.1"/>
    <property type="molecule type" value="Genomic_DNA"/>
</dbReference>
<dbReference type="Proteomes" id="UP001206595">
    <property type="component" value="Unassembled WGS sequence"/>
</dbReference>
<comment type="caution">
    <text evidence="3">The sequence shown here is derived from an EMBL/GenBank/DDBJ whole genome shotgun (WGS) entry which is preliminary data.</text>
</comment>
<feature type="compositionally biased region" description="Polar residues" evidence="2">
    <location>
        <begin position="316"/>
        <end position="325"/>
    </location>
</feature>
<feature type="region of interest" description="Disordered" evidence="2">
    <location>
        <begin position="380"/>
        <end position="404"/>
    </location>
</feature>
<protein>
    <submittedName>
        <fullName evidence="3">Uncharacterized protein</fullName>
    </submittedName>
</protein>
<proteinExistence type="predicted"/>
<evidence type="ECO:0000313" key="4">
    <source>
        <dbReference type="Proteomes" id="UP001206595"/>
    </source>
</evidence>
<keyword evidence="4" id="KW-1185">Reference proteome</keyword>
<sequence>MHIFKRHVENDLGESIPPFELLEPPSPLTTVRYTEQDYRNLLNQVEGSSIVPTSDGLQNTAAKNGKNGIVDIASWIHGRASISDLQLFNLFTGQPIPTPNSYVDPCTMPFVNFTQLSEHSVHHSYGPVTNTDKPLTPKNPDGLNFASRHAATSVMVTDDAVPDDHYDVTSSSTDHSLVTSTNNPSPIAPRITLDIANLASTPPNSVIHNTYGDHTIEPVEEMEDVIGEILEEAPRFVAPVRHKPNHESVAFSAIDNEYNMQTTETPSGPDDEKATTQVLDKLKNLRDIVRSISEDGEDDVSDIATHMDVDKLPEPVNSSEPTNDNGKQKTLHTAMNSDEANVQEPENSTVHIEQDKADKTACKSVLVDHHKLQVATKVPADTAMSADASNTQEPATNDPYNSQQPMVSEERIPKGKQLDSATASEINVEHRTLESTQLVENAIRQQTSLHTHPTKSIDIVTSDNHPVMVDDDLINERLSSVEYTPENTTESTTECTKWLYRSTDIEVLEPITINPMEKEKGHIYPKQICLDPQHIYVVRPNAWRLWEDQSEPSNSDMQAINERIPVRKTQNAITDEEYSLRLKLLKTDYKTKQASIDEEEREAMEKIQLEIDNKRDAMMEAYEREIQLLQSAWEARSDHIG</sequence>
<feature type="compositionally biased region" description="Polar residues" evidence="2">
    <location>
        <begin position="387"/>
        <end position="404"/>
    </location>
</feature>
<evidence type="ECO:0000256" key="1">
    <source>
        <dbReference type="SAM" id="Coils"/>
    </source>
</evidence>
<feature type="coiled-coil region" evidence="1">
    <location>
        <begin position="582"/>
        <end position="624"/>
    </location>
</feature>
<dbReference type="RefSeq" id="XP_051440497.1">
    <property type="nucleotide sequence ID" value="XM_051583956.1"/>
</dbReference>
<keyword evidence="1" id="KW-0175">Coiled coil</keyword>
<accession>A0AAD5HAT6</accession>
<reference evidence="3" key="1">
    <citation type="submission" date="2021-06" db="EMBL/GenBank/DDBJ databases">
        <authorList>
            <consortium name="DOE Joint Genome Institute"/>
            <person name="Mondo S.J."/>
            <person name="Amses K.R."/>
            <person name="Simmons D.R."/>
            <person name="Longcore J.E."/>
            <person name="Seto K."/>
            <person name="Alves G.H."/>
            <person name="Bonds A.E."/>
            <person name="Quandt C.A."/>
            <person name="Davis W.J."/>
            <person name="Chang Y."/>
            <person name="Letcher P.M."/>
            <person name="Powell M.J."/>
            <person name="Kuo A."/>
            <person name="Labutti K."/>
            <person name="Pangilinan J."/>
            <person name="Andreopoulos W."/>
            <person name="Tritt A."/>
            <person name="Riley R."/>
            <person name="Hundley H."/>
            <person name="Johnson J."/>
            <person name="Lipzen A."/>
            <person name="Barry K."/>
            <person name="Berbee M.L."/>
            <person name="Buchler N.E."/>
            <person name="Grigoriev I.V."/>
            <person name="Spatafora J.W."/>
            <person name="Stajich J.E."/>
            <person name="James T.Y."/>
        </authorList>
    </citation>
    <scope>NUCLEOTIDE SEQUENCE</scope>
    <source>
        <strain evidence="3">AG</strain>
    </source>
</reference>
<evidence type="ECO:0000313" key="3">
    <source>
        <dbReference type="EMBL" id="KAI8575493.1"/>
    </source>
</evidence>
<evidence type="ECO:0000256" key="2">
    <source>
        <dbReference type="SAM" id="MobiDB-lite"/>
    </source>
</evidence>
<dbReference type="GeneID" id="75909306"/>
<feature type="region of interest" description="Disordered" evidence="2">
    <location>
        <begin position="311"/>
        <end position="330"/>
    </location>
</feature>
<name>A0AAD5HAT6_UMBRA</name>
<organism evidence="3 4">
    <name type="scientific">Umbelopsis ramanniana AG</name>
    <dbReference type="NCBI Taxonomy" id="1314678"/>
    <lineage>
        <taxon>Eukaryota</taxon>
        <taxon>Fungi</taxon>
        <taxon>Fungi incertae sedis</taxon>
        <taxon>Mucoromycota</taxon>
        <taxon>Mucoromycotina</taxon>
        <taxon>Umbelopsidomycetes</taxon>
        <taxon>Umbelopsidales</taxon>
        <taxon>Umbelopsidaceae</taxon>
        <taxon>Umbelopsis</taxon>
    </lineage>
</organism>
<dbReference type="AlphaFoldDB" id="A0AAD5HAT6"/>